<feature type="transmembrane region" description="Helical" evidence="7">
    <location>
        <begin position="145"/>
        <end position="165"/>
    </location>
</feature>
<keyword evidence="3" id="KW-1003">Cell membrane</keyword>
<evidence type="ECO:0000256" key="4">
    <source>
        <dbReference type="ARBA" id="ARBA00022692"/>
    </source>
</evidence>
<feature type="transmembrane region" description="Helical" evidence="7">
    <location>
        <begin position="76"/>
        <end position="97"/>
    </location>
</feature>
<evidence type="ECO:0000256" key="2">
    <source>
        <dbReference type="ARBA" id="ARBA00022448"/>
    </source>
</evidence>
<evidence type="ECO:0000256" key="3">
    <source>
        <dbReference type="ARBA" id="ARBA00022475"/>
    </source>
</evidence>
<protein>
    <submittedName>
        <fullName evidence="8">MFS transporter</fullName>
    </submittedName>
</protein>
<keyword evidence="9" id="KW-1185">Reference proteome</keyword>
<dbReference type="CDD" id="cd06173">
    <property type="entry name" value="MFS_MefA_like"/>
    <property type="match status" value="1"/>
</dbReference>
<keyword evidence="5 7" id="KW-1133">Transmembrane helix</keyword>
<sequence length="416" mass="45513">MDKHRKATYHLWTFAMSKLISSFGSSVYGFGMSLYILNVTGSATGFAINLLCNTLPRAILAPFAGTLADRKSKKKIVLISQGGASVIVLSLLGFSFIQELYVSAIYTTTALLSICSTFTSITLTSSITQLFNQEKLQKAMAFQQASISLSTIGGPIVGGALFGLFSMKVFLLIHISSYIIAILLEATMNFTLYRKQPFSKPSPFRQSLLEGLRYVKSNENLLRLFCTGLVVNFFAVSLVVGLPFIAVEKLRIQSAHFGIIEGTFAAGMLVTSIYFSIRKSFRSPLLLTKWGIVVASFIMVMTTLPLFIPLSYGGNVSFYMVIGLIYGITLTFVNTPLGVLLQNVIEDEVKGRVFGILEMMAQGLSPLGMIIYGLALDTIGPGWSIIPSSFCMTAFTLLLLNQKRLKYIPTSYSSIS</sequence>
<dbReference type="SUPFAM" id="SSF103473">
    <property type="entry name" value="MFS general substrate transporter"/>
    <property type="match status" value="1"/>
</dbReference>
<evidence type="ECO:0000256" key="7">
    <source>
        <dbReference type="SAM" id="Phobius"/>
    </source>
</evidence>
<feature type="transmembrane region" description="Helical" evidence="7">
    <location>
        <begin position="381"/>
        <end position="400"/>
    </location>
</feature>
<dbReference type="PANTHER" id="PTHR43266:SF9">
    <property type="entry name" value="PERMEASE, MAJOR FACILITATOR SUPERFAMILY-RELATED"/>
    <property type="match status" value="1"/>
</dbReference>
<keyword evidence="6 7" id="KW-0472">Membrane</keyword>
<organism evidence="8 9">
    <name type="scientific">Pontibacillus chungwhensis</name>
    <dbReference type="NCBI Taxonomy" id="265426"/>
    <lineage>
        <taxon>Bacteria</taxon>
        <taxon>Bacillati</taxon>
        <taxon>Bacillota</taxon>
        <taxon>Bacilli</taxon>
        <taxon>Bacillales</taxon>
        <taxon>Bacillaceae</taxon>
        <taxon>Pontibacillus</taxon>
    </lineage>
</organism>
<evidence type="ECO:0000256" key="1">
    <source>
        <dbReference type="ARBA" id="ARBA00004651"/>
    </source>
</evidence>
<feature type="transmembrane region" description="Helical" evidence="7">
    <location>
        <begin position="103"/>
        <end position="124"/>
    </location>
</feature>
<dbReference type="InterPro" id="IPR011701">
    <property type="entry name" value="MFS"/>
</dbReference>
<dbReference type="PANTHER" id="PTHR43266">
    <property type="entry name" value="MACROLIDE-EFFLUX PROTEIN"/>
    <property type="match status" value="1"/>
</dbReference>
<dbReference type="Gene3D" id="1.20.1250.20">
    <property type="entry name" value="MFS general substrate transporter like domains"/>
    <property type="match status" value="1"/>
</dbReference>
<evidence type="ECO:0000313" key="9">
    <source>
        <dbReference type="Proteomes" id="UP001236652"/>
    </source>
</evidence>
<reference evidence="8 9" key="1">
    <citation type="submission" date="2023-05" db="EMBL/GenBank/DDBJ databases">
        <title>Comparative genomics reveals the evidence of polycyclic aromatic hydrocarbons degradation in moderately halophilic genus Pontibacillus.</title>
        <authorList>
            <person name="Yang H."/>
            <person name="Qian Z."/>
        </authorList>
    </citation>
    <scope>NUCLEOTIDE SEQUENCE [LARGE SCALE GENOMIC DNA]</scope>
    <source>
        <strain evidence="9">HN14</strain>
    </source>
</reference>
<evidence type="ECO:0000256" key="6">
    <source>
        <dbReference type="ARBA" id="ARBA00023136"/>
    </source>
</evidence>
<proteinExistence type="predicted"/>
<dbReference type="RefSeq" id="WP_231416843.1">
    <property type="nucleotide sequence ID" value="NZ_CP126446.1"/>
</dbReference>
<feature type="transmembrane region" description="Helical" evidence="7">
    <location>
        <begin position="221"/>
        <end position="245"/>
    </location>
</feature>
<feature type="transmembrane region" description="Helical" evidence="7">
    <location>
        <begin position="43"/>
        <end position="64"/>
    </location>
</feature>
<accession>A0ABY8USC3</accession>
<dbReference type="EMBL" id="CP126446">
    <property type="protein sequence ID" value="WIF96572.1"/>
    <property type="molecule type" value="Genomic_DNA"/>
</dbReference>
<feature type="transmembrane region" description="Helical" evidence="7">
    <location>
        <begin position="12"/>
        <end position="37"/>
    </location>
</feature>
<feature type="transmembrane region" description="Helical" evidence="7">
    <location>
        <begin position="353"/>
        <end position="375"/>
    </location>
</feature>
<dbReference type="Proteomes" id="UP001236652">
    <property type="component" value="Chromosome"/>
</dbReference>
<name>A0ABY8USC3_9BACI</name>
<comment type="subcellular location">
    <subcellularLocation>
        <location evidence="1">Cell membrane</location>
        <topology evidence="1">Multi-pass membrane protein</topology>
    </subcellularLocation>
</comment>
<feature type="transmembrane region" description="Helical" evidence="7">
    <location>
        <begin position="257"/>
        <end position="277"/>
    </location>
</feature>
<keyword evidence="4 7" id="KW-0812">Transmembrane</keyword>
<dbReference type="InterPro" id="IPR036259">
    <property type="entry name" value="MFS_trans_sf"/>
</dbReference>
<feature type="transmembrane region" description="Helical" evidence="7">
    <location>
        <begin position="289"/>
        <end position="312"/>
    </location>
</feature>
<feature type="transmembrane region" description="Helical" evidence="7">
    <location>
        <begin position="318"/>
        <end position="341"/>
    </location>
</feature>
<gene>
    <name evidence="8" type="ORF">QNI29_12505</name>
</gene>
<feature type="transmembrane region" description="Helical" evidence="7">
    <location>
        <begin position="171"/>
        <end position="192"/>
    </location>
</feature>
<evidence type="ECO:0000256" key="5">
    <source>
        <dbReference type="ARBA" id="ARBA00022989"/>
    </source>
</evidence>
<evidence type="ECO:0000313" key="8">
    <source>
        <dbReference type="EMBL" id="WIF96572.1"/>
    </source>
</evidence>
<keyword evidence="2" id="KW-0813">Transport</keyword>
<dbReference type="Pfam" id="PF07690">
    <property type="entry name" value="MFS_1"/>
    <property type="match status" value="1"/>
</dbReference>